<dbReference type="AlphaFoldDB" id="A0A1M7B050"/>
<keyword evidence="4" id="KW-1185">Reference proteome</keyword>
<evidence type="ECO:0000313" key="3">
    <source>
        <dbReference type="Proteomes" id="UP000184123"/>
    </source>
</evidence>
<dbReference type="Proteomes" id="UP000321726">
    <property type="component" value="Unassembled WGS sequence"/>
</dbReference>
<dbReference type="Proteomes" id="UP000184123">
    <property type="component" value="Unassembled WGS sequence"/>
</dbReference>
<evidence type="ECO:0000313" key="4">
    <source>
        <dbReference type="Proteomes" id="UP000321726"/>
    </source>
</evidence>
<reference evidence="2 3" key="1">
    <citation type="submission" date="2016-11" db="EMBL/GenBank/DDBJ databases">
        <authorList>
            <person name="Jaros S."/>
            <person name="Januszkiewicz K."/>
            <person name="Wedrychowicz H."/>
        </authorList>
    </citation>
    <scope>NUCLEOTIDE SEQUENCE [LARGE SCALE GENOMIC DNA]</scope>
    <source>
        <strain evidence="2 3">DSM 4740</strain>
    </source>
</reference>
<gene>
    <name evidence="1" type="ORF">HCU01_01520</name>
    <name evidence="2" type="ORF">SAMN05660971_00698</name>
</gene>
<dbReference type="EMBL" id="BJXU01000004">
    <property type="protein sequence ID" value="GEN22203.1"/>
    <property type="molecule type" value="Genomic_DNA"/>
</dbReference>
<protein>
    <submittedName>
        <fullName evidence="2">Uncharacterized protein</fullName>
    </submittedName>
</protein>
<reference evidence="1 4" key="2">
    <citation type="submission" date="2019-07" db="EMBL/GenBank/DDBJ databases">
        <title>Whole genome shotgun sequence of Halomonas cupida NBRC 102219.</title>
        <authorList>
            <person name="Hosoyama A."/>
            <person name="Uohara A."/>
            <person name="Ohji S."/>
            <person name="Ichikawa N."/>
        </authorList>
    </citation>
    <scope>NUCLEOTIDE SEQUENCE [LARGE SCALE GENOMIC DNA]</scope>
    <source>
        <strain evidence="1 4">NBRC 102219</strain>
    </source>
</reference>
<evidence type="ECO:0000313" key="1">
    <source>
        <dbReference type="EMBL" id="GEN22203.1"/>
    </source>
</evidence>
<organism evidence="2 3">
    <name type="scientific">Halomonas cupida</name>
    <dbReference type="NCBI Taxonomy" id="44933"/>
    <lineage>
        <taxon>Bacteria</taxon>
        <taxon>Pseudomonadati</taxon>
        <taxon>Pseudomonadota</taxon>
        <taxon>Gammaproteobacteria</taxon>
        <taxon>Oceanospirillales</taxon>
        <taxon>Halomonadaceae</taxon>
        <taxon>Halomonas</taxon>
    </lineage>
</organism>
<proteinExistence type="predicted"/>
<evidence type="ECO:0000313" key="2">
    <source>
        <dbReference type="EMBL" id="SHL48029.1"/>
    </source>
</evidence>
<dbReference type="EMBL" id="FRCA01000001">
    <property type="protein sequence ID" value="SHL48029.1"/>
    <property type="molecule type" value="Genomic_DNA"/>
</dbReference>
<name>A0A1M7B050_9GAMM</name>
<accession>A0A1M7B050</accession>
<sequence length="72" mass="7996">MQAFIINKNAQSNGDHEVHSTTARCSYMPELQNQINLGAHATCHDAVSYAKQQHPGTRINGCYYCCNPCHTT</sequence>